<accession>A0A072U964</accession>
<evidence type="ECO:0000313" key="2">
    <source>
        <dbReference type="EnsemblPlants" id="KEH22350"/>
    </source>
</evidence>
<proteinExistence type="predicted"/>
<dbReference type="EMBL" id="CM001223">
    <property type="protein sequence ID" value="KEH22350.1"/>
    <property type="molecule type" value="Genomic_DNA"/>
</dbReference>
<name>A0A072U964_MEDTR</name>
<organism evidence="1 3">
    <name type="scientific">Medicago truncatula</name>
    <name type="common">Barrel medic</name>
    <name type="synonym">Medicago tribuloides</name>
    <dbReference type="NCBI Taxonomy" id="3880"/>
    <lineage>
        <taxon>Eukaryota</taxon>
        <taxon>Viridiplantae</taxon>
        <taxon>Streptophyta</taxon>
        <taxon>Embryophyta</taxon>
        <taxon>Tracheophyta</taxon>
        <taxon>Spermatophyta</taxon>
        <taxon>Magnoliopsida</taxon>
        <taxon>eudicotyledons</taxon>
        <taxon>Gunneridae</taxon>
        <taxon>Pentapetalae</taxon>
        <taxon>rosids</taxon>
        <taxon>fabids</taxon>
        <taxon>Fabales</taxon>
        <taxon>Fabaceae</taxon>
        <taxon>Papilionoideae</taxon>
        <taxon>50 kb inversion clade</taxon>
        <taxon>NPAAA clade</taxon>
        <taxon>Hologalegina</taxon>
        <taxon>IRL clade</taxon>
        <taxon>Trifolieae</taxon>
        <taxon>Medicago</taxon>
    </lineage>
</organism>
<reference evidence="1 3" key="1">
    <citation type="journal article" date="2011" name="Nature">
        <title>The Medicago genome provides insight into the evolution of rhizobial symbioses.</title>
        <authorList>
            <person name="Young N.D."/>
            <person name="Debelle F."/>
            <person name="Oldroyd G.E."/>
            <person name="Geurts R."/>
            <person name="Cannon S.B."/>
            <person name="Udvardi M.K."/>
            <person name="Benedito V.A."/>
            <person name="Mayer K.F."/>
            <person name="Gouzy J."/>
            <person name="Schoof H."/>
            <person name="Van de Peer Y."/>
            <person name="Proost S."/>
            <person name="Cook D.R."/>
            <person name="Meyers B.C."/>
            <person name="Spannagl M."/>
            <person name="Cheung F."/>
            <person name="De Mita S."/>
            <person name="Krishnakumar V."/>
            <person name="Gundlach H."/>
            <person name="Zhou S."/>
            <person name="Mudge J."/>
            <person name="Bharti A.K."/>
            <person name="Murray J.D."/>
            <person name="Naoumkina M.A."/>
            <person name="Rosen B."/>
            <person name="Silverstein K.A."/>
            <person name="Tang H."/>
            <person name="Rombauts S."/>
            <person name="Zhao P.X."/>
            <person name="Zhou P."/>
            <person name="Barbe V."/>
            <person name="Bardou P."/>
            <person name="Bechner M."/>
            <person name="Bellec A."/>
            <person name="Berger A."/>
            <person name="Berges H."/>
            <person name="Bidwell S."/>
            <person name="Bisseling T."/>
            <person name="Choisne N."/>
            <person name="Couloux A."/>
            <person name="Denny R."/>
            <person name="Deshpande S."/>
            <person name="Dai X."/>
            <person name="Doyle J.J."/>
            <person name="Dudez A.M."/>
            <person name="Farmer A.D."/>
            <person name="Fouteau S."/>
            <person name="Franken C."/>
            <person name="Gibelin C."/>
            <person name="Gish J."/>
            <person name="Goldstein S."/>
            <person name="Gonzalez A.J."/>
            <person name="Green P.J."/>
            <person name="Hallab A."/>
            <person name="Hartog M."/>
            <person name="Hua A."/>
            <person name="Humphray S.J."/>
            <person name="Jeong D.H."/>
            <person name="Jing Y."/>
            <person name="Jocker A."/>
            <person name="Kenton S.M."/>
            <person name="Kim D.J."/>
            <person name="Klee K."/>
            <person name="Lai H."/>
            <person name="Lang C."/>
            <person name="Lin S."/>
            <person name="Macmil S.L."/>
            <person name="Magdelenat G."/>
            <person name="Matthews L."/>
            <person name="McCorrison J."/>
            <person name="Monaghan E.L."/>
            <person name="Mun J.H."/>
            <person name="Najar F.Z."/>
            <person name="Nicholson C."/>
            <person name="Noirot C."/>
            <person name="O'Bleness M."/>
            <person name="Paule C.R."/>
            <person name="Poulain J."/>
            <person name="Prion F."/>
            <person name="Qin B."/>
            <person name="Qu C."/>
            <person name="Retzel E.F."/>
            <person name="Riddle C."/>
            <person name="Sallet E."/>
            <person name="Samain S."/>
            <person name="Samson N."/>
            <person name="Sanders I."/>
            <person name="Saurat O."/>
            <person name="Scarpelli C."/>
            <person name="Schiex T."/>
            <person name="Segurens B."/>
            <person name="Severin A.J."/>
            <person name="Sherrier D.J."/>
            <person name="Shi R."/>
            <person name="Sims S."/>
            <person name="Singer S.R."/>
            <person name="Sinharoy S."/>
            <person name="Sterck L."/>
            <person name="Viollet A."/>
            <person name="Wang B.B."/>
            <person name="Wang K."/>
            <person name="Wang M."/>
            <person name="Wang X."/>
            <person name="Warfsmann J."/>
            <person name="Weissenbach J."/>
            <person name="White D.D."/>
            <person name="White J.D."/>
            <person name="Wiley G.B."/>
            <person name="Wincker P."/>
            <person name="Xing Y."/>
            <person name="Yang L."/>
            <person name="Yao Z."/>
            <person name="Ying F."/>
            <person name="Zhai J."/>
            <person name="Zhou L."/>
            <person name="Zuber A."/>
            <person name="Denarie J."/>
            <person name="Dixon R.A."/>
            <person name="May G.D."/>
            <person name="Schwartz D.C."/>
            <person name="Rogers J."/>
            <person name="Quetier F."/>
            <person name="Town C.D."/>
            <person name="Roe B.A."/>
        </authorList>
    </citation>
    <scope>NUCLEOTIDE SEQUENCE [LARGE SCALE GENOMIC DNA]</scope>
    <source>
        <strain evidence="1">A17</strain>
        <strain evidence="2 3">cv. Jemalong A17</strain>
    </source>
</reference>
<keyword evidence="3" id="KW-1185">Reference proteome</keyword>
<reference evidence="1 3" key="2">
    <citation type="journal article" date="2014" name="BMC Genomics">
        <title>An improved genome release (version Mt4.0) for the model legume Medicago truncatula.</title>
        <authorList>
            <person name="Tang H."/>
            <person name="Krishnakumar V."/>
            <person name="Bidwell S."/>
            <person name="Rosen B."/>
            <person name="Chan A."/>
            <person name="Zhou S."/>
            <person name="Gentzbittel L."/>
            <person name="Childs K.L."/>
            <person name="Yandell M."/>
            <person name="Gundlach H."/>
            <person name="Mayer K.F."/>
            <person name="Schwartz D.C."/>
            <person name="Town C.D."/>
        </authorList>
    </citation>
    <scope>GENOME REANNOTATION</scope>
    <source>
        <strain evidence="1">A17</strain>
        <strain evidence="2 3">cv. Jemalong A17</strain>
    </source>
</reference>
<protein>
    <submittedName>
        <fullName evidence="1 2">Uncharacterized protein</fullName>
    </submittedName>
</protein>
<evidence type="ECO:0000313" key="3">
    <source>
        <dbReference type="Proteomes" id="UP000002051"/>
    </source>
</evidence>
<evidence type="ECO:0000313" key="1">
    <source>
        <dbReference type="EMBL" id="KEH22350.1"/>
    </source>
</evidence>
<dbReference type="EnsemblPlants" id="KEH22350">
    <property type="protein sequence ID" value="KEH22350"/>
    <property type="gene ID" value="MTR_7g444870"/>
</dbReference>
<dbReference type="HOGENOM" id="CLU_2926128_0_0_1"/>
<dbReference type="AlphaFoldDB" id="A0A072U964"/>
<reference evidence="2" key="3">
    <citation type="submission" date="2015-04" db="UniProtKB">
        <authorList>
            <consortium name="EnsemblPlants"/>
        </authorList>
    </citation>
    <scope>IDENTIFICATION</scope>
    <source>
        <strain evidence="2">cv. Jemalong A17</strain>
    </source>
</reference>
<sequence>MCSIQSGISTKIWKLAEDVASLANLWAALLVSLQNVSRNIDFDSKIVLPYKVELPTNHDLS</sequence>
<dbReference type="Proteomes" id="UP000002051">
    <property type="component" value="Unassembled WGS sequence"/>
</dbReference>
<gene>
    <name evidence="1" type="ordered locus">MTR_7g444870</name>
</gene>